<organism evidence="1 2">
    <name type="scientific">Caenorhabditis auriculariae</name>
    <dbReference type="NCBI Taxonomy" id="2777116"/>
    <lineage>
        <taxon>Eukaryota</taxon>
        <taxon>Metazoa</taxon>
        <taxon>Ecdysozoa</taxon>
        <taxon>Nematoda</taxon>
        <taxon>Chromadorea</taxon>
        <taxon>Rhabditida</taxon>
        <taxon>Rhabditina</taxon>
        <taxon>Rhabditomorpha</taxon>
        <taxon>Rhabditoidea</taxon>
        <taxon>Rhabditidae</taxon>
        <taxon>Peloderinae</taxon>
        <taxon>Caenorhabditis</taxon>
    </lineage>
</organism>
<evidence type="ECO:0000313" key="2">
    <source>
        <dbReference type="Proteomes" id="UP000835052"/>
    </source>
</evidence>
<keyword evidence="2" id="KW-1185">Reference proteome</keyword>
<reference evidence="1" key="1">
    <citation type="submission" date="2020-10" db="EMBL/GenBank/DDBJ databases">
        <authorList>
            <person name="Kikuchi T."/>
        </authorList>
    </citation>
    <scope>NUCLEOTIDE SEQUENCE</scope>
    <source>
        <strain evidence="1">NKZ352</strain>
    </source>
</reference>
<name>A0A8S1HNP6_9PELO</name>
<evidence type="ECO:0000313" key="1">
    <source>
        <dbReference type="EMBL" id="CAD6194740.1"/>
    </source>
</evidence>
<protein>
    <submittedName>
        <fullName evidence="1">Uncharacterized protein</fullName>
    </submittedName>
</protein>
<dbReference type="AlphaFoldDB" id="A0A8S1HNP6"/>
<dbReference type="Proteomes" id="UP000835052">
    <property type="component" value="Unassembled WGS sequence"/>
</dbReference>
<accession>A0A8S1HNP6</accession>
<proteinExistence type="predicted"/>
<sequence>MRYYISRYQVWMSGCKGKMKSASHTSSPTSSTSTFQPAAFFCVLKEIRRRTAHPIKLNSKLYASLPQVELNRGVPFSKLSHPLWLF</sequence>
<gene>
    <name evidence="1" type="ORF">CAUJ_LOCUS10659</name>
</gene>
<comment type="caution">
    <text evidence="1">The sequence shown here is derived from an EMBL/GenBank/DDBJ whole genome shotgun (WGS) entry which is preliminary data.</text>
</comment>
<dbReference type="EMBL" id="CAJGYM010000047">
    <property type="protein sequence ID" value="CAD6194740.1"/>
    <property type="molecule type" value="Genomic_DNA"/>
</dbReference>
<dbReference type="OrthoDB" id="2019572at2759"/>